<gene>
    <name evidence="2" type="ORF">IEQ34_002981</name>
</gene>
<evidence type="ECO:0000313" key="2">
    <source>
        <dbReference type="EMBL" id="KAH0467948.1"/>
    </source>
</evidence>
<proteinExistence type="predicted"/>
<feature type="region of interest" description="Disordered" evidence="1">
    <location>
        <begin position="1"/>
        <end position="26"/>
    </location>
</feature>
<keyword evidence="3" id="KW-1185">Reference proteome</keyword>
<evidence type="ECO:0000256" key="1">
    <source>
        <dbReference type="SAM" id="MobiDB-lite"/>
    </source>
</evidence>
<comment type="caution">
    <text evidence="2">The sequence shown here is derived from an EMBL/GenBank/DDBJ whole genome shotgun (WGS) entry which is preliminary data.</text>
</comment>
<dbReference type="EMBL" id="JAGFBR010000004">
    <property type="protein sequence ID" value="KAH0467948.1"/>
    <property type="molecule type" value="Genomic_DNA"/>
</dbReference>
<feature type="region of interest" description="Disordered" evidence="1">
    <location>
        <begin position="269"/>
        <end position="298"/>
    </location>
</feature>
<dbReference type="AlphaFoldDB" id="A0AAV7HK30"/>
<accession>A0AAV7HK30</accession>
<dbReference type="Proteomes" id="UP000775213">
    <property type="component" value="Unassembled WGS sequence"/>
</dbReference>
<name>A0AAV7HK30_DENCH</name>
<reference evidence="2 3" key="1">
    <citation type="journal article" date="2021" name="Hortic Res">
        <title>Chromosome-scale assembly of the Dendrobium chrysotoxum genome enhances the understanding of orchid evolution.</title>
        <authorList>
            <person name="Zhang Y."/>
            <person name="Zhang G.Q."/>
            <person name="Zhang D."/>
            <person name="Liu X.D."/>
            <person name="Xu X.Y."/>
            <person name="Sun W.H."/>
            <person name="Yu X."/>
            <person name="Zhu X."/>
            <person name="Wang Z.W."/>
            <person name="Zhao X."/>
            <person name="Zhong W.Y."/>
            <person name="Chen H."/>
            <person name="Yin W.L."/>
            <person name="Huang T."/>
            <person name="Niu S.C."/>
            <person name="Liu Z.J."/>
        </authorList>
    </citation>
    <scope>NUCLEOTIDE SEQUENCE [LARGE SCALE GENOMIC DNA]</scope>
    <source>
        <strain evidence="2">Lindl</strain>
    </source>
</reference>
<dbReference type="PANTHER" id="PTHR33526:SF4">
    <property type="entry name" value="OS07G0123800 PROTEIN"/>
    <property type="match status" value="1"/>
</dbReference>
<organism evidence="2 3">
    <name type="scientific">Dendrobium chrysotoxum</name>
    <name type="common">Orchid</name>
    <dbReference type="NCBI Taxonomy" id="161865"/>
    <lineage>
        <taxon>Eukaryota</taxon>
        <taxon>Viridiplantae</taxon>
        <taxon>Streptophyta</taxon>
        <taxon>Embryophyta</taxon>
        <taxon>Tracheophyta</taxon>
        <taxon>Spermatophyta</taxon>
        <taxon>Magnoliopsida</taxon>
        <taxon>Liliopsida</taxon>
        <taxon>Asparagales</taxon>
        <taxon>Orchidaceae</taxon>
        <taxon>Epidendroideae</taxon>
        <taxon>Malaxideae</taxon>
        <taxon>Dendrobiinae</taxon>
        <taxon>Dendrobium</taxon>
    </lineage>
</organism>
<evidence type="ECO:0000313" key="3">
    <source>
        <dbReference type="Proteomes" id="UP000775213"/>
    </source>
</evidence>
<dbReference type="PANTHER" id="PTHR33526">
    <property type="entry name" value="OS07G0123800 PROTEIN"/>
    <property type="match status" value="1"/>
</dbReference>
<feature type="compositionally biased region" description="Polar residues" evidence="1">
    <location>
        <begin position="269"/>
        <end position="281"/>
    </location>
</feature>
<sequence>MSESARGAAATPPSTIASKKSAAKKKNNSFSECLKAPFRLLRRARDIYVKSLGGCAGAGGGARGGGFAAGVVALMPRARSRSAFGQSNRYGSGEDDFRDLVRASSKGSAPVGVVTRSQSAPAIERIEEEGGEEEVYERSQSCVVPPAAAGGRLIFLTKNYKVEKICPWLIGYEYKLHYHIIPTSPKVYKTISSDIEVMQIIEQCNDNWQVEVIVMLQDDAEVDMNMESLEHCPNVASRNIDFGSLKMLSTWGPLIPDIFSITMTTTKEQQSNDEGFSQHQWAFSRRKSTENRAKETIV</sequence>
<protein>
    <submittedName>
        <fullName evidence="2">Uncharacterized protein</fullName>
    </submittedName>
</protein>
<feature type="compositionally biased region" description="Basic and acidic residues" evidence="1">
    <location>
        <begin position="287"/>
        <end position="298"/>
    </location>
</feature>